<evidence type="ECO:0000313" key="2">
    <source>
        <dbReference type="Proteomes" id="UP000178812"/>
    </source>
</evidence>
<sequence length="234" mass="26208">MSEFPNRNPLDKITISDITIAQSKVPGAKELQAASQLRTKTVNSLNPINTQSDVPLVSLRTALLTILFFQLEAKVAPKILKEKEKEREELWAWGHSTGNFNKSSKPPAEHPRKMEIEHSIMYIVGNLDFAGEEKLAFRDICKGSETDPDYAKKVYVSGLKSAIAHLRPVTYATGHTFQPTTTSETGSWGKKDIAKLTASQIYLLTRAGYSYDQLVEFRKEAFRQATTESQQKTS</sequence>
<protein>
    <submittedName>
        <fullName evidence="1">Uncharacterized protein</fullName>
    </submittedName>
</protein>
<accession>A0A1F7WRW3</accession>
<reference evidence="1 2" key="1">
    <citation type="journal article" date="2016" name="Nat. Commun.">
        <title>Thousands of microbial genomes shed light on interconnected biogeochemical processes in an aquifer system.</title>
        <authorList>
            <person name="Anantharaman K."/>
            <person name="Brown C.T."/>
            <person name="Hug L.A."/>
            <person name="Sharon I."/>
            <person name="Castelle C.J."/>
            <person name="Probst A.J."/>
            <person name="Thomas B.C."/>
            <person name="Singh A."/>
            <person name="Wilkins M.J."/>
            <person name="Karaoz U."/>
            <person name="Brodie E.L."/>
            <person name="Williams K.H."/>
            <person name="Hubbard S.S."/>
            <person name="Banfield J.F."/>
        </authorList>
    </citation>
    <scope>NUCLEOTIDE SEQUENCE [LARGE SCALE GENOMIC DNA]</scope>
</reference>
<proteinExistence type="predicted"/>
<comment type="caution">
    <text evidence="1">The sequence shown here is derived from an EMBL/GenBank/DDBJ whole genome shotgun (WGS) entry which is preliminary data.</text>
</comment>
<dbReference type="EMBL" id="MGFM01000033">
    <property type="protein sequence ID" value="OGM05546.1"/>
    <property type="molecule type" value="Genomic_DNA"/>
</dbReference>
<organism evidence="1 2">
    <name type="scientific">Candidatus Woesebacteria bacterium GWB1_43_5</name>
    <dbReference type="NCBI Taxonomy" id="1802474"/>
    <lineage>
        <taxon>Bacteria</taxon>
        <taxon>Candidatus Woeseibacteriota</taxon>
    </lineage>
</organism>
<dbReference type="AlphaFoldDB" id="A0A1F7WRW3"/>
<evidence type="ECO:0000313" key="1">
    <source>
        <dbReference type="EMBL" id="OGM05546.1"/>
    </source>
</evidence>
<dbReference type="Proteomes" id="UP000178812">
    <property type="component" value="Unassembled WGS sequence"/>
</dbReference>
<name>A0A1F7WRW3_9BACT</name>
<gene>
    <name evidence="1" type="ORF">A2125_02665</name>
</gene>